<dbReference type="InterPro" id="IPR001267">
    <property type="entry name" value="Thymidine_kinase"/>
</dbReference>
<keyword evidence="7 11" id="KW-0547">Nucleotide-binding</keyword>
<dbReference type="GO" id="GO:0046104">
    <property type="term" value="P:thymidine metabolic process"/>
    <property type="evidence" value="ECO:0007669"/>
    <property type="project" value="TreeGrafter"/>
</dbReference>
<comment type="subunit">
    <text evidence="11">Homotetramer.</text>
</comment>
<dbReference type="InterPro" id="IPR020633">
    <property type="entry name" value="Thymidine_kinase_CS"/>
</dbReference>
<dbReference type="GO" id="GO:0004797">
    <property type="term" value="F:thymidine kinase activity"/>
    <property type="evidence" value="ECO:0007669"/>
    <property type="project" value="UniProtKB-UniRule"/>
</dbReference>
<feature type="binding site" evidence="11">
    <location>
        <position position="188"/>
    </location>
    <ligand>
        <name>Zn(2+)</name>
        <dbReference type="ChEBI" id="CHEBI:29105"/>
    </ligand>
</feature>
<proteinExistence type="inferred from homology"/>
<evidence type="ECO:0000256" key="3">
    <source>
        <dbReference type="ARBA" id="ARBA00022490"/>
    </source>
</evidence>
<comment type="subcellular location">
    <subcellularLocation>
        <location evidence="11">Cytoplasm</location>
    </subcellularLocation>
</comment>
<keyword evidence="5 11" id="KW-0808">Transferase</keyword>
<dbReference type="GO" id="GO:0071897">
    <property type="term" value="P:DNA biosynthetic process"/>
    <property type="evidence" value="ECO:0007669"/>
    <property type="project" value="UniProtKB-KW"/>
</dbReference>
<feature type="binding site" evidence="11">
    <location>
        <begin position="90"/>
        <end position="93"/>
    </location>
    <ligand>
        <name>ATP</name>
        <dbReference type="ChEBI" id="CHEBI:30616"/>
    </ligand>
</feature>
<evidence type="ECO:0000313" key="17">
    <source>
        <dbReference type="Proteomes" id="UP000886893"/>
    </source>
</evidence>
<evidence type="ECO:0000256" key="4">
    <source>
        <dbReference type="ARBA" id="ARBA00022634"/>
    </source>
</evidence>
<dbReference type="InterPro" id="IPR027417">
    <property type="entry name" value="P-loop_NTPase"/>
</dbReference>
<comment type="catalytic activity">
    <reaction evidence="11 14">
        <text>thymidine + ATP = dTMP + ADP + H(+)</text>
        <dbReference type="Rhea" id="RHEA:19129"/>
        <dbReference type="ChEBI" id="CHEBI:15378"/>
        <dbReference type="ChEBI" id="CHEBI:17748"/>
        <dbReference type="ChEBI" id="CHEBI:30616"/>
        <dbReference type="ChEBI" id="CHEBI:63528"/>
        <dbReference type="ChEBI" id="CHEBI:456216"/>
        <dbReference type="EC" id="2.7.1.21"/>
    </reaction>
</comment>
<keyword evidence="8 11" id="KW-0418">Kinase</keyword>
<dbReference type="GO" id="GO:0005737">
    <property type="term" value="C:cytoplasm"/>
    <property type="evidence" value="ECO:0007669"/>
    <property type="project" value="UniProtKB-SubCell"/>
</dbReference>
<evidence type="ECO:0000256" key="1">
    <source>
        <dbReference type="ARBA" id="ARBA00007587"/>
    </source>
</evidence>
<evidence type="ECO:0000256" key="14">
    <source>
        <dbReference type="RuleBase" id="RU000544"/>
    </source>
</evidence>
<protein>
    <recommendedName>
        <fullName evidence="2 11">Thymidine kinase</fullName>
        <ecNumber evidence="2 11">2.7.1.21</ecNumber>
    </recommendedName>
</protein>
<evidence type="ECO:0000256" key="6">
    <source>
        <dbReference type="ARBA" id="ARBA00022723"/>
    </source>
</evidence>
<reference evidence="16" key="1">
    <citation type="submission" date="2020-10" db="EMBL/GenBank/DDBJ databases">
        <authorList>
            <person name="Gilroy R."/>
        </authorList>
    </citation>
    <scope>NUCLEOTIDE SEQUENCE</scope>
    <source>
        <strain evidence="16">14508</strain>
    </source>
</reference>
<feature type="binding site" evidence="13">
    <location>
        <begin position="173"/>
        <end position="176"/>
    </location>
    <ligand>
        <name>substrate</name>
    </ligand>
</feature>
<feature type="binding site" evidence="11">
    <location>
        <position position="150"/>
    </location>
    <ligand>
        <name>Zn(2+)</name>
        <dbReference type="ChEBI" id="CHEBI:29105"/>
    </ligand>
</feature>
<evidence type="ECO:0000256" key="9">
    <source>
        <dbReference type="ARBA" id="ARBA00022833"/>
    </source>
</evidence>
<accession>A0A9D1KBA3</accession>
<comment type="similarity">
    <text evidence="1 11 15">Belongs to the thymidine kinase family.</text>
</comment>
<dbReference type="GO" id="GO:0008270">
    <property type="term" value="F:zinc ion binding"/>
    <property type="evidence" value="ECO:0007669"/>
    <property type="project" value="UniProtKB-UniRule"/>
</dbReference>
<keyword evidence="4 11" id="KW-0237">DNA synthesis</keyword>
<evidence type="ECO:0000256" key="11">
    <source>
        <dbReference type="HAMAP-Rule" id="MF_00124"/>
    </source>
</evidence>
<evidence type="ECO:0000313" key="16">
    <source>
        <dbReference type="EMBL" id="HIT17186.1"/>
    </source>
</evidence>
<keyword evidence="3 11" id="KW-0963">Cytoplasm</keyword>
<evidence type="ECO:0000256" key="12">
    <source>
        <dbReference type="PIRSR" id="PIRSR035805-1"/>
    </source>
</evidence>
<evidence type="ECO:0000256" key="15">
    <source>
        <dbReference type="RuleBase" id="RU004165"/>
    </source>
</evidence>
<feature type="active site" description="Proton acceptor" evidence="11 12">
    <location>
        <position position="91"/>
    </location>
</feature>
<feature type="binding site" evidence="13">
    <location>
        <position position="181"/>
    </location>
    <ligand>
        <name>substrate</name>
    </ligand>
</feature>
<feature type="binding site" evidence="11">
    <location>
        <position position="185"/>
    </location>
    <ligand>
        <name>Zn(2+)</name>
        <dbReference type="ChEBI" id="CHEBI:29105"/>
    </ligand>
</feature>
<dbReference type="Pfam" id="PF00265">
    <property type="entry name" value="TK"/>
    <property type="match status" value="1"/>
</dbReference>
<dbReference type="Gene3D" id="3.40.50.300">
    <property type="entry name" value="P-loop containing nucleotide triphosphate hydrolases"/>
    <property type="match status" value="1"/>
</dbReference>
<feature type="binding site" evidence="11">
    <location>
        <position position="147"/>
    </location>
    <ligand>
        <name>Zn(2+)</name>
        <dbReference type="ChEBI" id="CHEBI:29105"/>
    </ligand>
</feature>
<dbReference type="AlphaFoldDB" id="A0A9D1KBA3"/>
<dbReference type="PANTHER" id="PTHR11441">
    <property type="entry name" value="THYMIDINE KINASE"/>
    <property type="match status" value="1"/>
</dbReference>
<dbReference type="EC" id="2.7.1.21" evidence="2 11"/>
<evidence type="ECO:0000256" key="5">
    <source>
        <dbReference type="ARBA" id="ARBA00022679"/>
    </source>
</evidence>
<dbReference type="EMBL" id="DVKI01000072">
    <property type="protein sequence ID" value="HIT17186.1"/>
    <property type="molecule type" value="Genomic_DNA"/>
</dbReference>
<dbReference type="SUPFAM" id="SSF52540">
    <property type="entry name" value="P-loop containing nucleoside triphosphate hydrolases"/>
    <property type="match status" value="1"/>
</dbReference>
<dbReference type="GO" id="GO:0005524">
    <property type="term" value="F:ATP binding"/>
    <property type="evidence" value="ECO:0007669"/>
    <property type="project" value="UniProtKB-UniRule"/>
</dbReference>
<dbReference type="FunFam" id="3.30.60.20:FF:000026">
    <property type="entry name" value="Thymidine kinase"/>
    <property type="match status" value="1"/>
</dbReference>
<evidence type="ECO:0000256" key="10">
    <source>
        <dbReference type="ARBA" id="ARBA00022840"/>
    </source>
</evidence>
<keyword evidence="6 11" id="KW-0479">Metal-binding</keyword>
<keyword evidence="9 11" id="KW-0862">Zinc</keyword>
<evidence type="ECO:0000256" key="2">
    <source>
        <dbReference type="ARBA" id="ARBA00012118"/>
    </source>
</evidence>
<dbReference type="PANTHER" id="PTHR11441:SF0">
    <property type="entry name" value="THYMIDINE KINASE, CYTOSOLIC"/>
    <property type="match status" value="1"/>
</dbReference>
<evidence type="ECO:0000256" key="13">
    <source>
        <dbReference type="PIRSR" id="PIRSR035805-2"/>
    </source>
</evidence>
<dbReference type="Proteomes" id="UP000886893">
    <property type="component" value="Unassembled WGS sequence"/>
</dbReference>
<feature type="binding site" evidence="11">
    <location>
        <begin position="15"/>
        <end position="22"/>
    </location>
    <ligand>
        <name>ATP</name>
        <dbReference type="ChEBI" id="CHEBI:30616"/>
    </ligand>
</feature>
<dbReference type="PROSITE" id="PS00603">
    <property type="entry name" value="TK_CELLULAR_TYPE"/>
    <property type="match status" value="1"/>
</dbReference>
<evidence type="ECO:0000256" key="8">
    <source>
        <dbReference type="ARBA" id="ARBA00022777"/>
    </source>
</evidence>
<sequence length="200" mass="22615">MYKQYQLGWIEVITGCMFAGKTEELIKRIRVLEYAKQKIYVFKPSLDNRYRSDEIASHAGSHYQCYVLQNDLSPIKDIISNPNVDVVVIDEVQFFNEEIVSICEQLANAKKRVIVAGLDTDFRGEPFPVVASLMAKAEFVTKLSAVCNQCGAPATRTQRLINGKPAHYHDPIILVGAKECYEARCRSCHCVIHDQEKTSV</sequence>
<dbReference type="HAMAP" id="MF_00124">
    <property type="entry name" value="Thymidine_kinase"/>
    <property type="match status" value="1"/>
</dbReference>
<gene>
    <name evidence="11" type="primary">tdk</name>
    <name evidence="16" type="ORF">IAD04_02250</name>
</gene>
<keyword evidence="10 11" id="KW-0067">ATP-binding</keyword>
<comment type="caution">
    <text evidence="16">The sequence shown here is derived from an EMBL/GenBank/DDBJ whole genome shotgun (WGS) entry which is preliminary data.</text>
</comment>
<reference evidence="16" key="2">
    <citation type="journal article" date="2021" name="PeerJ">
        <title>Extensive microbial diversity within the chicken gut microbiome revealed by metagenomics and culture.</title>
        <authorList>
            <person name="Gilroy R."/>
            <person name="Ravi A."/>
            <person name="Getino M."/>
            <person name="Pursley I."/>
            <person name="Horton D.L."/>
            <person name="Alikhan N.F."/>
            <person name="Baker D."/>
            <person name="Gharbi K."/>
            <person name="Hall N."/>
            <person name="Watson M."/>
            <person name="Adriaenssens E.M."/>
            <person name="Foster-Nyarko E."/>
            <person name="Jarju S."/>
            <person name="Secka A."/>
            <person name="Antonio M."/>
            <person name="Oren A."/>
            <person name="Chaudhuri R.R."/>
            <person name="La Ragione R."/>
            <person name="Hildebrand F."/>
            <person name="Pallen M.J."/>
        </authorList>
    </citation>
    <scope>NUCLEOTIDE SEQUENCE</scope>
    <source>
        <strain evidence="16">14508</strain>
    </source>
</reference>
<dbReference type="Gene3D" id="3.30.60.20">
    <property type="match status" value="1"/>
</dbReference>
<dbReference type="PIRSF" id="PIRSF035805">
    <property type="entry name" value="TK_cell"/>
    <property type="match status" value="1"/>
</dbReference>
<dbReference type="NCBIfam" id="NF003296">
    <property type="entry name" value="PRK04296.1-1"/>
    <property type="match status" value="1"/>
</dbReference>
<organism evidence="16 17">
    <name type="scientific">Candidatus Caccosoma faecigallinarum</name>
    <dbReference type="NCBI Taxonomy" id="2840720"/>
    <lineage>
        <taxon>Bacteria</taxon>
        <taxon>Bacillati</taxon>
        <taxon>Bacillota</taxon>
        <taxon>Bacillota incertae sedis</taxon>
        <taxon>Candidatus Caccosoma</taxon>
    </lineage>
</organism>
<evidence type="ECO:0000256" key="7">
    <source>
        <dbReference type="ARBA" id="ARBA00022741"/>
    </source>
</evidence>
<name>A0A9D1KBA3_9FIRM</name>
<dbReference type="SUPFAM" id="SSF57716">
    <property type="entry name" value="Glucocorticoid receptor-like (DNA-binding domain)"/>
    <property type="match status" value="1"/>
</dbReference>